<keyword evidence="1" id="KW-0119">Carbohydrate metabolism</keyword>
<dbReference type="Pfam" id="PF00480">
    <property type="entry name" value="ROK"/>
    <property type="match status" value="1"/>
</dbReference>
<dbReference type="Proteomes" id="UP000240987">
    <property type="component" value="Unassembled WGS sequence"/>
</dbReference>
<evidence type="ECO:0000256" key="1">
    <source>
        <dbReference type="ARBA" id="ARBA00023277"/>
    </source>
</evidence>
<proteinExistence type="predicted"/>
<dbReference type="PANTHER" id="PTHR18964:SF174">
    <property type="entry name" value="D-ALLOSE KINASE-RELATED"/>
    <property type="match status" value="1"/>
</dbReference>
<gene>
    <name evidence="2" type="ORF">C9J12_12575</name>
</gene>
<evidence type="ECO:0000313" key="2">
    <source>
        <dbReference type="EMBL" id="PSU48048.1"/>
    </source>
</evidence>
<reference evidence="2 3" key="1">
    <citation type="submission" date="2018-01" db="EMBL/GenBank/DDBJ databases">
        <title>Whole genome sequencing of Histamine producing bacteria.</title>
        <authorList>
            <person name="Butler K."/>
        </authorList>
    </citation>
    <scope>NUCLEOTIDE SEQUENCE [LARGE SCALE GENOMIC DNA]</scope>
    <source>
        <strain evidence="2 3">JCM 12947</strain>
    </source>
</reference>
<dbReference type="OrthoDB" id="9810372at2"/>
<dbReference type="InterPro" id="IPR043129">
    <property type="entry name" value="ATPase_NBD"/>
</dbReference>
<dbReference type="SUPFAM" id="SSF53067">
    <property type="entry name" value="Actin-like ATPase domain"/>
    <property type="match status" value="1"/>
</dbReference>
<comment type="caution">
    <text evidence="2">The sequence shown here is derived from an EMBL/GenBank/DDBJ whole genome shotgun (WGS) entry which is preliminary data.</text>
</comment>
<protein>
    <submittedName>
        <fullName evidence="2">Sugar kinase</fullName>
    </submittedName>
</protein>
<organism evidence="2 3">
    <name type="scientific">Photobacterium frigidiphilum</name>
    <dbReference type="NCBI Taxonomy" id="264736"/>
    <lineage>
        <taxon>Bacteria</taxon>
        <taxon>Pseudomonadati</taxon>
        <taxon>Pseudomonadota</taxon>
        <taxon>Gammaproteobacteria</taxon>
        <taxon>Vibrionales</taxon>
        <taxon>Vibrionaceae</taxon>
        <taxon>Photobacterium</taxon>
    </lineage>
</organism>
<dbReference type="EMBL" id="PYMJ01000011">
    <property type="protein sequence ID" value="PSU48048.1"/>
    <property type="molecule type" value="Genomic_DNA"/>
</dbReference>
<dbReference type="PROSITE" id="PS01125">
    <property type="entry name" value="ROK"/>
    <property type="match status" value="1"/>
</dbReference>
<keyword evidence="3" id="KW-1185">Reference proteome</keyword>
<dbReference type="PANTHER" id="PTHR18964">
    <property type="entry name" value="ROK (REPRESSOR, ORF, KINASE) FAMILY"/>
    <property type="match status" value="1"/>
</dbReference>
<sequence>MLIGLDIGGTKIEGVSLDPSTYTLINKVRVATPKDNYAAFLDAVVSTIEALSSDQAPISVGIGCCGSLSKDTQRMQGSNLLYLNGEDFIGDLKKYIALPITIANDADCLAISEFKSGAAKHAENSCIAVIIGTGCGSGIIINGDVVTGLNNLGGEMGHNPLPGYKQEQDGEAVTCYCGSTNCIESFCSGTGFERTYAAKHVLLKAKTIFEQAEQGDADALQHIDTYTDQLARSLGSIVNVIDPEVIVLGGGMSNQGCIYPLVQDKLSRYTFSKAVTTQVVKAEHGDSSGVRGAAILPQLKGLV</sequence>
<name>A0A2T3JGH2_9GAMM</name>
<dbReference type="RefSeq" id="WP_107243039.1">
    <property type="nucleotide sequence ID" value="NZ_PYMJ01000011.1"/>
</dbReference>
<evidence type="ECO:0000313" key="3">
    <source>
        <dbReference type="Proteomes" id="UP000240987"/>
    </source>
</evidence>
<keyword evidence="2" id="KW-0808">Transferase</keyword>
<accession>A0A2T3JGH2</accession>
<dbReference type="AlphaFoldDB" id="A0A2T3JGH2"/>
<keyword evidence="2" id="KW-0418">Kinase</keyword>
<dbReference type="InterPro" id="IPR049874">
    <property type="entry name" value="ROK_cs"/>
</dbReference>
<dbReference type="Gene3D" id="3.30.420.40">
    <property type="match status" value="2"/>
</dbReference>
<dbReference type="InterPro" id="IPR000600">
    <property type="entry name" value="ROK"/>
</dbReference>
<dbReference type="GO" id="GO:0004396">
    <property type="term" value="F:hexokinase activity"/>
    <property type="evidence" value="ECO:0007669"/>
    <property type="project" value="TreeGrafter"/>
</dbReference>